<dbReference type="PRINTS" id="PR00616">
    <property type="entry name" value="CCAATSUBUNTB"/>
</dbReference>
<keyword evidence="8" id="KW-1185">Reference proteome</keyword>
<keyword evidence="2 6" id="KW-0805">Transcription regulation</keyword>
<dbReference type="InParanoid" id="L7JZ20"/>
<dbReference type="Proteomes" id="UP000011185">
    <property type="component" value="Unassembled WGS sequence"/>
</dbReference>
<evidence type="ECO:0000256" key="2">
    <source>
        <dbReference type="ARBA" id="ARBA00023015"/>
    </source>
</evidence>
<dbReference type="Pfam" id="PF02045">
    <property type="entry name" value="CBFB_NFYA"/>
    <property type="match status" value="1"/>
</dbReference>
<dbReference type="EMBL" id="JH993857">
    <property type="protein sequence ID" value="ELQ76291.1"/>
    <property type="molecule type" value="Genomic_DNA"/>
</dbReference>
<reference evidence="7 8" key="1">
    <citation type="journal article" date="2012" name="PLoS Pathog.">
        <title>The genome of the obligate intracellular parasite Trachipleistophora hominis: new insights into microsporidian genome dynamics and reductive evolution.</title>
        <authorList>
            <person name="Heinz E."/>
            <person name="Williams T.A."/>
            <person name="Nakjang S."/>
            <person name="Noel C.J."/>
            <person name="Swan D.C."/>
            <person name="Goldberg A.V."/>
            <person name="Harris S.R."/>
            <person name="Weinmaier T."/>
            <person name="Markert S."/>
            <person name="Becher D."/>
            <person name="Bernhardt J."/>
            <person name="Dagan T."/>
            <person name="Hacker C."/>
            <person name="Lucocq J.M."/>
            <person name="Schweder T."/>
            <person name="Rattei T."/>
            <person name="Hall N."/>
            <person name="Hirt R.P."/>
            <person name="Embley T.M."/>
        </authorList>
    </citation>
    <scope>NUCLEOTIDE SEQUENCE [LARGE SCALE GENOMIC DNA]</scope>
</reference>
<dbReference type="STRING" id="72359.L7JZ20"/>
<dbReference type="HOGENOM" id="CLU_185702_0_0_1"/>
<comment type="subcellular location">
    <subcellularLocation>
        <location evidence="1 6">Nucleus</location>
    </subcellularLocation>
</comment>
<dbReference type="OMA" id="KAKPYLH"/>
<keyword evidence="4 6" id="KW-0804">Transcription</keyword>
<gene>
    <name evidence="7" type="ORF">THOM_0741</name>
</gene>
<dbReference type="Gene3D" id="6.10.250.2430">
    <property type="match status" value="1"/>
</dbReference>
<evidence type="ECO:0000256" key="6">
    <source>
        <dbReference type="RuleBase" id="RU367155"/>
    </source>
</evidence>
<evidence type="ECO:0000256" key="1">
    <source>
        <dbReference type="ARBA" id="ARBA00004123"/>
    </source>
</evidence>
<evidence type="ECO:0000313" key="8">
    <source>
        <dbReference type="Proteomes" id="UP000011185"/>
    </source>
</evidence>
<protein>
    <recommendedName>
        <fullName evidence="6">Transcriptional activator HAP2</fullName>
    </recommendedName>
</protein>
<dbReference type="AlphaFoldDB" id="L7JZ20"/>
<dbReference type="GO" id="GO:0003677">
    <property type="term" value="F:DNA binding"/>
    <property type="evidence" value="ECO:0007669"/>
    <property type="project" value="UniProtKB-KW"/>
</dbReference>
<dbReference type="VEuPathDB" id="MicrosporidiaDB:THOM_0741"/>
<keyword evidence="5 6" id="KW-0539">Nucleus</keyword>
<dbReference type="OrthoDB" id="1097733at2759"/>
<dbReference type="PANTHER" id="PTHR12632">
    <property type="entry name" value="TRANSCRIPTION FACTOR NF-Y ALPHA-RELATED"/>
    <property type="match status" value="1"/>
</dbReference>
<dbReference type="InterPro" id="IPR001289">
    <property type="entry name" value="NFYA"/>
</dbReference>
<dbReference type="GO" id="GO:0005634">
    <property type="term" value="C:nucleus"/>
    <property type="evidence" value="ECO:0007669"/>
    <property type="project" value="UniProtKB-SubCell"/>
</dbReference>
<dbReference type="GO" id="GO:0003700">
    <property type="term" value="F:DNA-binding transcription factor activity"/>
    <property type="evidence" value="ECO:0007669"/>
    <property type="project" value="UniProtKB-UniRule"/>
</dbReference>
<evidence type="ECO:0000313" key="7">
    <source>
        <dbReference type="EMBL" id="ELQ76291.1"/>
    </source>
</evidence>
<evidence type="ECO:0000256" key="5">
    <source>
        <dbReference type="ARBA" id="ARBA00023242"/>
    </source>
</evidence>
<comment type="similarity">
    <text evidence="6">Belongs to the NFYA/HAP2 subunit family.</text>
</comment>
<comment type="function">
    <text evidence="6">Component of the sequence-specific heterotrimeric transcription factor (NF-Y) which specifically recognizes a 5'-CCAAT-3' box motif found in the promoters of its target genes.</text>
</comment>
<evidence type="ECO:0000256" key="3">
    <source>
        <dbReference type="ARBA" id="ARBA00023125"/>
    </source>
</evidence>
<accession>L7JZ20</accession>
<organism evidence="7 8">
    <name type="scientific">Trachipleistophora hominis</name>
    <name type="common">Microsporidian parasite</name>
    <dbReference type="NCBI Taxonomy" id="72359"/>
    <lineage>
        <taxon>Eukaryota</taxon>
        <taxon>Fungi</taxon>
        <taxon>Fungi incertae sedis</taxon>
        <taxon>Microsporidia</taxon>
        <taxon>Pleistophoridae</taxon>
        <taxon>Trachipleistophora</taxon>
    </lineage>
</organism>
<comment type="subunit">
    <text evidence="6">Heterotrimer.</text>
</comment>
<evidence type="ECO:0000256" key="4">
    <source>
        <dbReference type="ARBA" id="ARBA00023163"/>
    </source>
</evidence>
<dbReference type="PROSITE" id="PS51152">
    <property type="entry name" value="NFYA_HAP2_2"/>
    <property type="match status" value="1"/>
</dbReference>
<dbReference type="SMART" id="SM00521">
    <property type="entry name" value="CBF"/>
    <property type="match status" value="1"/>
</dbReference>
<keyword evidence="3 6" id="KW-0238">DNA-binding</keyword>
<name>L7JZ20_TRAHO</name>
<proteinExistence type="inferred from homology"/>
<sequence>MNEQPLYVNAHQFNCIRKRKLRRDFLDSITRPKSVNGSGYLHESRHRHAMNRLRAPSGRFLTKEEAKEVRMKERKG</sequence>